<organism evidence="2 3">
    <name type="scientific">Sphingorhabdus arenilitoris</name>
    <dbReference type="NCBI Taxonomy" id="1490041"/>
    <lineage>
        <taxon>Bacteria</taxon>
        <taxon>Pseudomonadati</taxon>
        <taxon>Pseudomonadota</taxon>
        <taxon>Alphaproteobacteria</taxon>
        <taxon>Sphingomonadales</taxon>
        <taxon>Sphingomonadaceae</taxon>
        <taxon>Sphingorhabdus</taxon>
    </lineage>
</organism>
<dbReference type="Pfam" id="PF20240">
    <property type="entry name" value="DUF6597"/>
    <property type="match status" value="1"/>
</dbReference>
<dbReference type="Proteomes" id="UP001595887">
    <property type="component" value="Unassembled WGS sequence"/>
</dbReference>
<proteinExistence type="predicted"/>
<dbReference type="EMBL" id="JBHSDH010000013">
    <property type="protein sequence ID" value="MFC4293030.1"/>
    <property type="molecule type" value="Genomic_DNA"/>
</dbReference>
<dbReference type="RefSeq" id="WP_381424206.1">
    <property type="nucleotide sequence ID" value="NZ_JBHSDH010000013.1"/>
</dbReference>
<protein>
    <submittedName>
        <fullName evidence="2">Helix-turn-helix domain-containing protein</fullName>
    </submittedName>
</protein>
<evidence type="ECO:0000313" key="2">
    <source>
        <dbReference type="EMBL" id="MFC4293030.1"/>
    </source>
</evidence>
<dbReference type="InterPro" id="IPR046532">
    <property type="entry name" value="DUF6597"/>
</dbReference>
<gene>
    <name evidence="2" type="ORF">ACFOWX_11455</name>
</gene>
<reference evidence="3" key="1">
    <citation type="journal article" date="2019" name="Int. J. Syst. Evol. Microbiol.">
        <title>The Global Catalogue of Microorganisms (GCM) 10K type strain sequencing project: providing services to taxonomists for standard genome sequencing and annotation.</title>
        <authorList>
            <consortium name="The Broad Institute Genomics Platform"/>
            <consortium name="The Broad Institute Genome Sequencing Center for Infectious Disease"/>
            <person name="Wu L."/>
            <person name="Ma J."/>
        </authorList>
    </citation>
    <scope>NUCLEOTIDE SEQUENCE [LARGE SCALE GENOMIC DNA]</scope>
    <source>
        <strain evidence="3">CECT 8531</strain>
    </source>
</reference>
<feature type="domain" description="DUF6597" evidence="1">
    <location>
        <begin position="28"/>
        <end position="130"/>
    </location>
</feature>
<dbReference type="Gene3D" id="1.10.10.60">
    <property type="entry name" value="Homeodomain-like"/>
    <property type="match status" value="1"/>
</dbReference>
<sequence>MFRTVFDEIWQDRSAVLSAPDSFRLDFIEPPPSLASYVTTFFKFHSDREWIKDVQPANTGHMMVFLSGEGEARFASGRVDVRQPVSLIGPTNAAMQYVVKGPLIVLGCGFTPAGWRAVTGLSATESADQFADSDAVFGGAAASFFADLLHIEKTTQGAAQYSAMVAKAEQFLLPRLRPILPRHAEIISATTSWLDGSLTPDVEELYARLPVARRQAQRVIGDYFGCAPKQLMRKYRAVRAAMLLNDPSCSDEEAAKVQDLFYDQPHMIREIRHFAGRTPYRLSGEEGTLLSMWLDKENIRELRQ</sequence>
<evidence type="ECO:0000259" key="1">
    <source>
        <dbReference type="Pfam" id="PF20240"/>
    </source>
</evidence>
<comment type="caution">
    <text evidence="2">The sequence shown here is derived from an EMBL/GenBank/DDBJ whole genome shotgun (WGS) entry which is preliminary data.</text>
</comment>
<keyword evidence="3" id="KW-1185">Reference proteome</keyword>
<name>A0ABV8RJE3_9SPHN</name>
<evidence type="ECO:0000313" key="3">
    <source>
        <dbReference type="Proteomes" id="UP001595887"/>
    </source>
</evidence>
<accession>A0ABV8RJE3</accession>